<dbReference type="GO" id="GO:0005524">
    <property type="term" value="F:ATP binding"/>
    <property type="evidence" value="ECO:0007669"/>
    <property type="project" value="InterPro"/>
</dbReference>
<reference evidence="5 6" key="1">
    <citation type="submission" date="2024-01" db="EMBL/GenBank/DDBJ databases">
        <title>Genome assemblies of Stephania.</title>
        <authorList>
            <person name="Yang L."/>
        </authorList>
    </citation>
    <scope>NUCLEOTIDE SEQUENCE [LARGE SCALE GENOMIC DNA]</scope>
    <source>
        <strain evidence="5">YNDBR</strain>
        <tissue evidence="5">Leaf</tissue>
    </source>
</reference>
<dbReference type="GO" id="GO:0008017">
    <property type="term" value="F:microtubule binding"/>
    <property type="evidence" value="ECO:0007669"/>
    <property type="project" value="InterPro"/>
</dbReference>
<keyword evidence="1" id="KW-0505">Motor protein</keyword>
<dbReference type="GO" id="GO:0007018">
    <property type="term" value="P:microtubule-based movement"/>
    <property type="evidence" value="ECO:0007669"/>
    <property type="project" value="InterPro"/>
</dbReference>
<dbReference type="PROSITE" id="PS50067">
    <property type="entry name" value="KINESIN_MOTOR_2"/>
    <property type="match status" value="1"/>
</dbReference>
<organism evidence="5 6">
    <name type="scientific">Stephania yunnanensis</name>
    <dbReference type="NCBI Taxonomy" id="152371"/>
    <lineage>
        <taxon>Eukaryota</taxon>
        <taxon>Viridiplantae</taxon>
        <taxon>Streptophyta</taxon>
        <taxon>Embryophyta</taxon>
        <taxon>Tracheophyta</taxon>
        <taxon>Spermatophyta</taxon>
        <taxon>Magnoliopsida</taxon>
        <taxon>Ranunculales</taxon>
        <taxon>Menispermaceae</taxon>
        <taxon>Menispermoideae</taxon>
        <taxon>Cissampelideae</taxon>
        <taxon>Stephania</taxon>
    </lineage>
</organism>
<dbReference type="EMBL" id="JBBNAF010000005">
    <property type="protein sequence ID" value="KAK9142862.1"/>
    <property type="molecule type" value="Genomic_DNA"/>
</dbReference>
<evidence type="ECO:0000256" key="3">
    <source>
        <dbReference type="SAM" id="MobiDB-lite"/>
    </source>
</evidence>
<dbReference type="InterPro" id="IPR031852">
    <property type="entry name" value="Vik1/Cik1_MT-bd"/>
</dbReference>
<evidence type="ECO:0000313" key="5">
    <source>
        <dbReference type="EMBL" id="KAK9142862.1"/>
    </source>
</evidence>
<name>A0AAP0K1K1_9MAGN</name>
<dbReference type="InterPro" id="IPR036961">
    <property type="entry name" value="Kinesin_motor_dom_sf"/>
</dbReference>
<evidence type="ECO:0000256" key="1">
    <source>
        <dbReference type="ARBA" id="ARBA00023175"/>
    </source>
</evidence>
<dbReference type="PANTHER" id="PTHR47972:SF9">
    <property type="entry name" value="KINESIN-LIKE PROTEIN KIN-14U"/>
    <property type="match status" value="1"/>
</dbReference>
<feature type="region of interest" description="Disordered" evidence="3">
    <location>
        <begin position="117"/>
        <end position="141"/>
    </location>
</feature>
<comment type="caution">
    <text evidence="5">The sequence shown here is derived from an EMBL/GenBank/DDBJ whole genome shotgun (WGS) entry which is preliminary data.</text>
</comment>
<dbReference type="PANTHER" id="PTHR47972">
    <property type="entry name" value="KINESIN-LIKE PROTEIN KLP-3"/>
    <property type="match status" value="1"/>
</dbReference>
<dbReference type="InterPro" id="IPR027640">
    <property type="entry name" value="Kinesin-like_fam"/>
</dbReference>
<dbReference type="GO" id="GO:0015630">
    <property type="term" value="C:microtubule cytoskeleton"/>
    <property type="evidence" value="ECO:0007669"/>
    <property type="project" value="TreeGrafter"/>
</dbReference>
<feature type="compositionally biased region" description="Acidic residues" evidence="3">
    <location>
        <begin position="118"/>
        <end position="134"/>
    </location>
</feature>
<proteinExistence type="inferred from homology"/>
<dbReference type="Gene3D" id="3.40.850.10">
    <property type="entry name" value="Kinesin motor domain"/>
    <property type="match status" value="1"/>
</dbReference>
<dbReference type="AlphaFoldDB" id="A0AAP0K1K1"/>
<evidence type="ECO:0000313" key="6">
    <source>
        <dbReference type="Proteomes" id="UP001420932"/>
    </source>
</evidence>
<evidence type="ECO:0000256" key="2">
    <source>
        <dbReference type="PROSITE-ProRule" id="PRU00283"/>
    </source>
</evidence>
<comment type="caution">
    <text evidence="2">Lacks conserved residue(s) required for the propagation of feature annotation.</text>
</comment>
<protein>
    <recommendedName>
        <fullName evidence="4">Kinesin motor domain-containing protein</fullName>
    </recommendedName>
</protein>
<comment type="similarity">
    <text evidence="2">Belongs to the TRAFAC class myosin-kinesin ATPase superfamily. Kinesin family.</text>
</comment>
<dbReference type="GO" id="GO:0003777">
    <property type="term" value="F:microtubule motor activity"/>
    <property type="evidence" value="ECO:0007669"/>
    <property type="project" value="InterPro"/>
</dbReference>
<dbReference type="SUPFAM" id="SSF52540">
    <property type="entry name" value="P-loop containing nucleoside triphosphate hydrolases"/>
    <property type="match status" value="1"/>
</dbReference>
<gene>
    <name evidence="5" type="ORF">Syun_012262</name>
</gene>
<keyword evidence="6" id="KW-1185">Reference proteome</keyword>
<feature type="domain" description="Kinesin motor" evidence="4">
    <location>
        <begin position="225"/>
        <end position="305"/>
    </location>
</feature>
<dbReference type="InterPro" id="IPR001752">
    <property type="entry name" value="Kinesin_motor_dom"/>
</dbReference>
<dbReference type="Proteomes" id="UP001420932">
    <property type="component" value="Unassembled WGS sequence"/>
</dbReference>
<evidence type="ECO:0000259" key="4">
    <source>
        <dbReference type="PROSITE" id="PS50067"/>
    </source>
</evidence>
<accession>A0AAP0K1K1</accession>
<sequence>MPSTLSLAHSRPTALNTLTRSLSPNTIARFGPPPPCLFFTALGPSSISRPVVQSASLAVLIRTSLWIRDVLHGGERPGRTSSSNKMDELLRFEAARLVFWPRIVMRKWLNIRNKESDFGADPDEGDTQSDSDDEGGGHREDGQGIQMALGLHYMLLVKLIGLRARRKSNHVSDSGGSRFLVKFEEEVLNHVLVIGLRLKKRSLDAKRREALNKILDIKGDGKNWRRFGFCRVRPFLITDKRRNQEHICVRSEKLAVSFGGSKKEFGFDKVFPQNASQEDVFIEVEPILRSALDGHNVCIMAYGQTVKQRKTKLSLGHRRIAELPYHVVKSAMSYRYVRYVSFRVEILYSVKSVEQPKKEKRR</sequence>
<dbReference type="Pfam" id="PF16796">
    <property type="entry name" value="Microtub_bd"/>
    <property type="match status" value="1"/>
</dbReference>
<dbReference type="InterPro" id="IPR027417">
    <property type="entry name" value="P-loop_NTPase"/>
</dbReference>